<dbReference type="PANTHER" id="PTHR14386:SF2">
    <property type="entry name" value="PROTEIN FAM204A"/>
    <property type="match status" value="1"/>
</dbReference>
<comment type="caution">
    <text evidence="2">The sequence shown here is derived from an EMBL/GenBank/DDBJ whole genome shotgun (WGS) entry which is preliminary data.</text>
</comment>
<feature type="region of interest" description="Disordered" evidence="1">
    <location>
        <begin position="198"/>
        <end position="218"/>
    </location>
</feature>
<accession>A0A6B0S4E2</accession>
<feature type="region of interest" description="Disordered" evidence="1">
    <location>
        <begin position="247"/>
        <end position="279"/>
    </location>
</feature>
<evidence type="ECO:0008006" key="4">
    <source>
        <dbReference type="Google" id="ProtNLM"/>
    </source>
</evidence>
<dbReference type="PANTHER" id="PTHR14386">
    <property type="entry name" value="PROTEIN FAM204A"/>
    <property type="match status" value="1"/>
</dbReference>
<gene>
    <name evidence="2" type="ORF">E5288_WYG015962</name>
</gene>
<sequence length="505" mass="57316">MSLLIHSWYMERQRDMVERNKVQSQRLEEKRCPGHITHCGVGVLPLPPLSSYLVTHRSLCEQRQIRPAEGDKVQSKSILTQNRETGLIVICLSNEFHLESNETSKLILLSYQGLRASDVIVVAAVMSRRKREQSADCGCEDKPYSGETFTHQTKQRPGLENWQNNNIQRLKVLPPKPEEKSDLFTCIIEIQLCHKSEPSATGYHGDPRPERPQPIGRDVGANEKARCWQALRWLPGGTVRTEKMWSGLLPPGLNESDVELNSDDDTTLESSELNLQEGKEDGTFEKTEMVDIPTDGPNTEAEANINAYEECPSGIPLNMWNKFQELHKKHSEQKTSASRSEKKKRKRSRKGVLIQVNCQYEQSSSETQWKELTQYFGVNERFDPPVKRKKVEKSGLEKRIDQAVEEWNIEKAEELSNQLATRELGVKIAKAIACHNFVKAKKEAENSQVARKKKKLAWGDGFCGKNIAGNVTLLTLFYTTTVAGKAFSDDFPVLLRIQKENSSPE</sequence>
<proteinExistence type="predicted"/>
<dbReference type="AlphaFoldDB" id="A0A6B0S4E2"/>
<feature type="region of interest" description="Disordered" evidence="1">
    <location>
        <begin position="327"/>
        <end position="350"/>
    </location>
</feature>
<evidence type="ECO:0000313" key="3">
    <source>
        <dbReference type="Proteomes" id="UP000322234"/>
    </source>
</evidence>
<evidence type="ECO:0000313" key="2">
    <source>
        <dbReference type="EMBL" id="MXQ96281.1"/>
    </source>
</evidence>
<name>A0A6B0S4E2_9CETA</name>
<reference evidence="2" key="1">
    <citation type="submission" date="2019-10" db="EMBL/GenBank/DDBJ databases">
        <title>The sequence and de novo assembly of the wild yak genome.</title>
        <authorList>
            <person name="Liu Y."/>
        </authorList>
    </citation>
    <scope>NUCLEOTIDE SEQUENCE [LARGE SCALE GENOMIC DNA]</scope>
    <source>
        <strain evidence="2">WY2019</strain>
    </source>
</reference>
<dbReference type="InterPro" id="IPR037690">
    <property type="entry name" value="FAM204A"/>
</dbReference>
<feature type="compositionally biased region" description="Basic residues" evidence="1">
    <location>
        <begin position="341"/>
        <end position="350"/>
    </location>
</feature>
<feature type="compositionally biased region" description="Acidic residues" evidence="1">
    <location>
        <begin position="256"/>
        <end position="267"/>
    </location>
</feature>
<evidence type="ECO:0000256" key="1">
    <source>
        <dbReference type="SAM" id="MobiDB-lite"/>
    </source>
</evidence>
<dbReference type="EMBL" id="VBQZ03000156">
    <property type="protein sequence ID" value="MXQ96281.1"/>
    <property type="molecule type" value="Genomic_DNA"/>
</dbReference>
<protein>
    <recommendedName>
        <fullName evidence="4">Protein FAM204A</fullName>
    </recommendedName>
</protein>
<keyword evidence="3" id="KW-1185">Reference proteome</keyword>
<dbReference type="Proteomes" id="UP000322234">
    <property type="component" value="Unassembled WGS sequence"/>
</dbReference>
<organism evidence="2 3">
    <name type="scientific">Bos mutus</name>
    <name type="common">wild yak</name>
    <dbReference type="NCBI Taxonomy" id="72004"/>
    <lineage>
        <taxon>Eukaryota</taxon>
        <taxon>Metazoa</taxon>
        <taxon>Chordata</taxon>
        <taxon>Craniata</taxon>
        <taxon>Vertebrata</taxon>
        <taxon>Euteleostomi</taxon>
        <taxon>Mammalia</taxon>
        <taxon>Eutheria</taxon>
        <taxon>Laurasiatheria</taxon>
        <taxon>Artiodactyla</taxon>
        <taxon>Ruminantia</taxon>
        <taxon>Pecora</taxon>
        <taxon>Bovidae</taxon>
        <taxon>Bovinae</taxon>
        <taxon>Bos</taxon>
    </lineage>
</organism>